<accession>A0AAD5UPD8</accession>
<protein>
    <recommendedName>
        <fullName evidence="2">non-specific serine/threonine protein kinase</fullName>
        <ecNumber evidence="2">2.7.11.1</ecNumber>
    </recommendedName>
</protein>
<organism evidence="12 13">
    <name type="scientific">Boothiomyces macroporosus</name>
    <dbReference type="NCBI Taxonomy" id="261099"/>
    <lineage>
        <taxon>Eukaryota</taxon>
        <taxon>Fungi</taxon>
        <taxon>Fungi incertae sedis</taxon>
        <taxon>Chytridiomycota</taxon>
        <taxon>Chytridiomycota incertae sedis</taxon>
        <taxon>Chytridiomycetes</taxon>
        <taxon>Rhizophydiales</taxon>
        <taxon>Terramycetaceae</taxon>
        <taxon>Boothiomyces</taxon>
    </lineage>
</organism>
<dbReference type="SUPFAM" id="SSF56112">
    <property type="entry name" value="Protein kinase-like (PK-like)"/>
    <property type="match status" value="1"/>
</dbReference>
<dbReference type="EMBL" id="JADGKB010000005">
    <property type="protein sequence ID" value="KAJ3261586.1"/>
    <property type="molecule type" value="Genomic_DNA"/>
</dbReference>
<evidence type="ECO:0000256" key="9">
    <source>
        <dbReference type="ARBA" id="ARBA00047899"/>
    </source>
</evidence>
<dbReference type="GO" id="GO:0005524">
    <property type="term" value="F:ATP binding"/>
    <property type="evidence" value="ECO:0007669"/>
    <property type="project" value="UniProtKB-KW"/>
</dbReference>
<evidence type="ECO:0000256" key="6">
    <source>
        <dbReference type="ARBA" id="ARBA00022741"/>
    </source>
</evidence>
<name>A0AAD5UPD8_9FUNG</name>
<dbReference type="AlphaFoldDB" id="A0AAD5UPD8"/>
<comment type="caution">
    <text evidence="12">The sequence shown here is derived from an EMBL/GenBank/DDBJ whole genome shotgun (WGS) entry which is preliminary data.</text>
</comment>
<comment type="catalytic activity">
    <reaction evidence="10">
        <text>L-seryl-[protein] + ATP = O-phospho-L-seryl-[protein] + ADP + H(+)</text>
        <dbReference type="Rhea" id="RHEA:17989"/>
        <dbReference type="Rhea" id="RHEA-COMP:9863"/>
        <dbReference type="Rhea" id="RHEA-COMP:11604"/>
        <dbReference type="ChEBI" id="CHEBI:15378"/>
        <dbReference type="ChEBI" id="CHEBI:29999"/>
        <dbReference type="ChEBI" id="CHEBI:30616"/>
        <dbReference type="ChEBI" id="CHEBI:83421"/>
        <dbReference type="ChEBI" id="CHEBI:456216"/>
        <dbReference type="EC" id="2.7.11.1"/>
    </reaction>
</comment>
<dbReference type="GO" id="GO:0004674">
    <property type="term" value="F:protein serine/threonine kinase activity"/>
    <property type="evidence" value="ECO:0007669"/>
    <property type="project" value="UniProtKB-KW"/>
</dbReference>
<dbReference type="Gene3D" id="1.10.510.10">
    <property type="entry name" value="Transferase(Phosphotransferase) domain 1"/>
    <property type="match status" value="1"/>
</dbReference>
<evidence type="ECO:0000256" key="1">
    <source>
        <dbReference type="ARBA" id="ARBA00010630"/>
    </source>
</evidence>
<evidence type="ECO:0000256" key="3">
    <source>
        <dbReference type="ARBA" id="ARBA00022527"/>
    </source>
</evidence>
<evidence type="ECO:0000259" key="11">
    <source>
        <dbReference type="PROSITE" id="PS50011"/>
    </source>
</evidence>
<dbReference type="GO" id="GO:0008033">
    <property type="term" value="P:tRNA processing"/>
    <property type="evidence" value="ECO:0007669"/>
    <property type="project" value="UniProtKB-KW"/>
</dbReference>
<dbReference type="Proteomes" id="UP001210925">
    <property type="component" value="Unassembled WGS sequence"/>
</dbReference>
<dbReference type="GO" id="GO:0005829">
    <property type="term" value="C:cytosol"/>
    <property type="evidence" value="ECO:0007669"/>
    <property type="project" value="TreeGrafter"/>
</dbReference>
<dbReference type="PROSITE" id="PS50011">
    <property type="entry name" value="PROTEIN_KINASE_DOM"/>
    <property type="match status" value="1"/>
</dbReference>
<evidence type="ECO:0000256" key="5">
    <source>
        <dbReference type="ARBA" id="ARBA00022694"/>
    </source>
</evidence>
<comment type="catalytic activity">
    <reaction evidence="9">
        <text>L-threonyl-[protein] + ATP = O-phospho-L-threonyl-[protein] + ADP + H(+)</text>
        <dbReference type="Rhea" id="RHEA:46608"/>
        <dbReference type="Rhea" id="RHEA-COMP:11060"/>
        <dbReference type="Rhea" id="RHEA-COMP:11605"/>
        <dbReference type="ChEBI" id="CHEBI:15378"/>
        <dbReference type="ChEBI" id="CHEBI:30013"/>
        <dbReference type="ChEBI" id="CHEBI:30616"/>
        <dbReference type="ChEBI" id="CHEBI:61977"/>
        <dbReference type="ChEBI" id="CHEBI:456216"/>
        <dbReference type="EC" id="2.7.11.1"/>
    </reaction>
</comment>
<dbReference type="Pfam" id="PF00069">
    <property type="entry name" value="Pkinase"/>
    <property type="match status" value="1"/>
</dbReference>
<dbReference type="PROSITE" id="PS00109">
    <property type="entry name" value="PROTEIN_KINASE_TYR"/>
    <property type="match status" value="1"/>
</dbReference>
<evidence type="ECO:0000256" key="2">
    <source>
        <dbReference type="ARBA" id="ARBA00012513"/>
    </source>
</evidence>
<dbReference type="GO" id="GO:0005634">
    <property type="term" value="C:nucleus"/>
    <property type="evidence" value="ECO:0007669"/>
    <property type="project" value="TreeGrafter"/>
</dbReference>
<keyword evidence="3" id="KW-0723">Serine/threonine-protein kinase</keyword>
<sequence>MEIIKQGAEAKIYLIEFNGRKAIVKQRFKKKYRHPQLDDQLTPRRVLQEARCLQKLPVLVPQLYLVDLPNNTIYMEYIDGITVRDHIVNGHADLKYIGKSIGKQLATIHDSDIVHGDLTSSNILLKDSELVWIDFGLSYVSNLPEDKGVDIYVLERALLSTHPKEAEELVIAF</sequence>
<dbReference type="PANTHER" id="PTHR12209:SF0">
    <property type="entry name" value="EKC_KEOPS COMPLEX SUBUNIT TP53RK"/>
    <property type="match status" value="1"/>
</dbReference>
<feature type="domain" description="Protein kinase" evidence="11">
    <location>
        <begin position="1"/>
        <end position="173"/>
    </location>
</feature>
<dbReference type="GO" id="GO:0070525">
    <property type="term" value="P:tRNA threonylcarbamoyladenosine metabolic process"/>
    <property type="evidence" value="ECO:0007669"/>
    <property type="project" value="TreeGrafter"/>
</dbReference>
<dbReference type="Gene3D" id="3.30.200.20">
    <property type="entry name" value="Phosphorylase Kinase, domain 1"/>
    <property type="match status" value="1"/>
</dbReference>
<keyword evidence="8" id="KW-0067">ATP-binding</keyword>
<dbReference type="PANTHER" id="PTHR12209">
    <property type="entry name" value="NON-SPECIFIC SERINE/THREONINE PROTEIN KINASE"/>
    <property type="match status" value="1"/>
</dbReference>
<keyword evidence="7 12" id="KW-0418">Kinase</keyword>
<dbReference type="InterPro" id="IPR022495">
    <property type="entry name" value="Bud32"/>
</dbReference>
<evidence type="ECO:0000256" key="7">
    <source>
        <dbReference type="ARBA" id="ARBA00022777"/>
    </source>
</evidence>
<dbReference type="GO" id="GO:0000408">
    <property type="term" value="C:EKC/KEOPS complex"/>
    <property type="evidence" value="ECO:0007669"/>
    <property type="project" value="UniProtKB-ARBA"/>
</dbReference>
<proteinExistence type="inferred from homology"/>
<evidence type="ECO:0000256" key="10">
    <source>
        <dbReference type="ARBA" id="ARBA00048679"/>
    </source>
</evidence>
<keyword evidence="13" id="KW-1185">Reference proteome</keyword>
<evidence type="ECO:0000313" key="12">
    <source>
        <dbReference type="EMBL" id="KAJ3261586.1"/>
    </source>
</evidence>
<evidence type="ECO:0000256" key="4">
    <source>
        <dbReference type="ARBA" id="ARBA00022679"/>
    </source>
</evidence>
<reference evidence="12" key="1">
    <citation type="submission" date="2020-05" db="EMBL/GenBank/DDBJ databases">
        <title>Phylogenomic resolution of chytrid fungi.</title>
        <authorList>
            <person name="Stajich J.E."/>
            <person name="Amses K."/>
            <person name="Simmons R."/>
            <person name="Seto K."/>
            <person name="Myers J."/>
            <person name="Bonds A."/>
            <person name="Quandt C.A."/>
            <person name="Barry K."/>
            <person name="Liu P."/>
            <person name="Grigoriev I."/>
            <person name="Longcore J.E."/>
            <person name="James T.Y."/>
        </authorList>
    </citation>
    <scope>NUCLEOTIDE SEQUENCE</scope>
    <source>
        <strain evidence="12">PLAUS21</strain>
    </source>
</reference>
<dbReference type="FunFam" id="3.30.200.20:FF:000201">
    <property type="entry name" value="TP53-regulating kinase isoform X1"/>
    <property type="match status" value="1"/>
</dbReference>
<keyword evidence="5" id="KW-0819">tRNA processing</keyword>
<dbReference type="InterPro" id="IPR000719">
    <property type="entry name" value="Prot_kinase_dom"/>
</dbReference>
<evidence type="ECO:0000256" key="8">
    <source>
        <dbReference type="ARBA" id="ARBA00022840"/>
    </source>
</evidence>
<dbReference type="InterPro" id="IPR011009">
    <property type="entry name" value="Kinase-like_dom_sf"/>
</dbReference>
<dbReference type="InterPro" id="IPR008266">
    <property type="entry name" value="Tyr_kinase_AS"/>
</dbReference>
<keyword evidence="4" id="KW-0808">Transferase</keyword>
<dbReference type="NCBIfam" id="TIGR03724">
    <property type="entry name" value="arch_bud32"/>
    <property type="match status" value="1"/>
</dbReference>
<dbReference type="EC" id="2.7.11.1" evidence="2"/>
<evidence type="ECO:0000313" key="13">
    <source>
        <dbReference type="Proteomes" id="UP001210925"/>
    </source>
</evidence>
<gene>
    <name evidence="12" type="primary">TP53RK</name>
    <name evidence="12" type="ORF">HK103_005424</name>
</gene>
<keyword evidence="6" id="KW-0547">Nucleotide-binding</keyword>
<comment type="similarity">
    <text evidence="1">Belongs to the protein kinase superfamily. BUD32 family.</text>
</comment>